<keyword evidence="1" id="KW-0472">Membrane</keyword>
<evidence type="ECO:0000313" key="2">
    <source>
        <dbReference type="EMBL" id="CAB0151699.1"/>
    </source>
</evidence>
<organism evidence="2 3">
    <name type="scientific">Pseudidiomarina piscicola</name>
    <dbReference type="NCBI Taxonomy" id="2614830"/>
    <lineage>
        <taxon>Bacteria</taxon>
        <taxon>Pseudomonadati</taxon>
        <taxon>Pseudomonadota</taxon>
        <taxon>Gammaproteobacteria</taxon>
        <taxon>Alteromonadales</taxon>
        <taxon>Idiomarinaceae</taxon>
        <taxon>Pseudidiomarina</taxon>
    </lineage>
</organism>
<protein>
    <submittedName>
        <fullName evidence="2">Uncharacterized protein</fullName>
    </submittedName>
</protein>
<feature type="transmembrane region" description="Helical" evidence="1">
    <location>
        <begin position="12"/>
        <end position="32"/>
    </location>
</feature>
<dbReference type="RefSeq" id="WP_173921066.1">
    <property type="nucleotide sequence ID" value="NZ_CADCXY010000006.1"/>
</dbReference>
<reference evidence="2 3" key="1">
    <citation type="submission" date="2020-02" db="EMBL/GenBank/DDBJ databases">
        <authorList>
            <person name="Rodrigo-Torres L."/>
            <person name="Arahal R. D."/>
            <person name="Lucena T."/>
        </authorList>
    </citation>
    <scope>NUCLEOTIDE SEQUENCE [LARGE SCALE GENOMIC DNA]</scope>
    <source>
        <strain evidence="2 3">CECT 9734</strain>
    </source>
</reference>
<dbReference type="Proteomes" id="UP000481517">
    <property type="component" value="Unassembled WGS sequence"/>
</dbReference>
<accession>A0A6S6WPV9</accession>
<evidence type="ECO:0000256" key="1">
    <source>
        <dbReference type="SAM" id="Phobius"/>
    </source>
</evidence>
<dbReference type="AlphaFoldDB" id="A0A6S6WPV9"/>
<name>A0A6S6WPV9_9GAMM</name>
<keyword evidence="3" id="KW-1185">Reference proteome</keyword>
<keyword evidence="1" id="KW-1133">Transmembrane helix</keyword>
<keyword evidence="1" id="KW-0812">Transmembrane</keyword>
<gene>
    <name evidence="2" type="ORF">PSI9734_02067</name>
</gene>
<sequence length="112" mass="12975">MNQSKKGYRVRSWLFSFVASVIGLLTGVWMGVGMAPNSLLASEGGFLKVLRIVDNSLAEDDIPEAKRRLELFYLSNRDGQLDDLYQNEFFLNEPQKKEWDFVLEKRVKEIEE</sequence>
<dbReference type="EMBL" id="CADCXY010000006">
    <property type="protein sequence ID" value="CAB0151699.1"/>
    <property type="molecule type" value="Genomic_DNA"/>
</dbReference>
<evidence type="ECO:0000313" key="3">
    <source>
        <dbReference type="Proteomes" id="UP000481517"/>
    </source>
</evidence>
<proteinExistence type="predicted"/>